<organism evidence="2 3">
    <name type="scientific">Anaerotignum faecicola</name>
    <dbReference type="NCBI Taxonomy" id="2358141"/>
    <lineage>
        <taxon>Bacteria</taxon>
        <taxon>Bacillati</taxon>
        <taxon>Bacillota</taxon>
        <taxon>Clostridia</taxon>
        <taxon>Lachnospirales</taxon>
        <taxon>Anaerotignaceae</taxon>
        <taxon>Anaerotignum</taxon>
    </lineage>
</organism>
<name>A0A401LEU6_9FIRM</name>
<protein>
    <submittedName>
        <fullName evidence="2">Uncharacterized protein</fullName>
    </submittedName>
</protein>
<feature type="transmembrane region" description="Helical" evidence="1">
    <location>
        <begin position="97"/>
        <end position="118"/>
    </location>
</feature>
<dbReference type="EMBL" id="BHVZ01000004">
    <property type="protein sequence ID" value="GCB29895.1"/>
    <property type="molecule type" value="Genomic_DNA"/>
</dbReference>
<dbReference type="Proteomes" id="UP000287361">
    <property type="component" value="Unassembled WGS sequence"/>
</dbReference>
<accession>A0A401LEU6</accession>
<evidence type="ECO:0000313" key="2">
    <source>
        <dbReference type="EMBL" id="GCB29895.1"/>
    </source>
</evidence>
<sequence>MKKNSTKGYIILGILFALVSIFAFAVPTIKTATFWIAYVFTAVAFVAQIFIWKTALGKEETLKSKFLGFPVLYIAIVYAIIQMAAFAVFLFVPAFPAWSAIVVCPVIAGVSAICMITADVGRDEIKRVEVKVQKKVFYIRELQTEVELLAAAETDVDIKTALAQLAEKIRFSDPMSNEQLADLENKISAKVLELKTAANKKEVIAEITLLLDERNRKCKFLK</sequence>
<evidence type="ECO:0000256" key="1">
    <source>
        <dbReference type="SAM" id="Phobius"/>
    </source>
</evidence>
<feature type="transmembrane region" description="Helical" evidence="1">
    <location>
        <begin position="35"/>
        <end position="55"/>
    </location>
</feature>
<feature type="transmembrane region" description="Helical" evidence="1">
    <location>
        <begin position="67"/>
        <end position="91"/>
    </location>
</feature>
<dbReference type="OrthoDB" id="1822160at2"/>
<dbReference type="AlphaFoldDB" id="A0A401LEU6"/>
<proteinExistence type="predicted"/>
<keyword evidence="1" id="KW-1133">Transmembrane helix</keyword>
<reference evidence="2 3" key="1">
    <citation type="submission" date="2018-10" db="EMBL/GenBank/DDBJ databases">
        <title>Draft Genome Sequence of Anaerotignum sp. KCTC 15736.</title>
        <authorList>
            <person name="Choi S.H."/>
            <person name="Kim J.S."/>
            <person name="Kang S.W."/>
            <person name="Lee J.S."/>
            <person name="Park S.H."/>
        </authorList>
    </citation>
    <scope>NUCLEOTIDE SEQUENCE [LARGE SCALE GENOMIC DNA]</scope>
    <source>
        <strain evidence="2 3">KCTC 15736</strain>
    </source>
</reference>
<keyword evidence="3" id="KW-1185">Reference proteome</keyword>
<keyword evidence="1" id="KW-0812">Transmembrane</keyword>
<evidence type="ECO:0000313" key="3">
    <source>
        <dbReference type="Proteomes" id="UP000287361"/>
    </source>
</evidence>
<comment type="caution">
    <text evidence="2">The sequence shown here is derived from an EMBL/GenBank/DDBJ whole genome shotgun (WGS) entry which is preliminary data.</text>
</comment>
<gene>
    <name evidence="2" type="ORF">KGMB03357_15560</name>
</gene>
<keyword evidence="1" id="KW-0472">Membrane</keyword>